<gene>
    <name evidence="1" type="ORF">AV942_12250</name>
</gene>
<dbReference type="Proteomes" id="UP000061468">
    <property type="component" value="Chromosome"/>
</dbReference>
<evidence type="ECO:0000313" key="1">
    <source>
        <dbReference type="EMBL" id="AMJ79009.1"/>
    </source>
</evidence>
<sequence length="451" mass="52283">MSQVANFATFTSPELVNLNYSYEPITEYIELLNYLYQSAETDIQKHTCSKYKNILNDYLGGREPQEEELKSILEQKKHFGPDKGSFYVAAKRLYKLIKSCIEVKIVLQNCLNEILNSINGNIVILCRKLEDQNFLESIICDDSKERVGYVFPRQLRNHYITCTLVIIAPSYWFKELLAYPCSHTTLVVQPENLPSSVVTNDVFDGVGGERLWTSKKNNPNVQNRRLLLPPPPNYEREETKQNSLSELVIELRRMQPTIFTREIKSLTGQVALIEVNRKYLVVDEYGVLKLRPFLDDDELDGCKYIVNEIDHSEMSDDDVNLELRKQMESWKSSLREYNRPFELPRILTSLGAKHAKDYNIKNWKKKDTIRPKDDDDFRALLKFADIPEVEYPFFFNLAKNIRSNCISMGHRKSEVSREIIAKELRKCLQQQDTLPSSFNVGKIKASILAVG</sequence>
<protein>
    <submittedName>
        <fullName evidence="1">Uncharacterized protein</fullName>
    </submittedName>
</protein>
<dbReference type="AlphaFoldDB" id="A0AAC8XKN1"/>
<dbReference type="RefSeq" id="WP_015067494.1">
    <property type="nucleotide sequence ID" value="NZ_CP013928.1"/>
</dbReference>
<organism evidence="1 2">
    <name type="scientific">Alteromonas mediterranea</name>
    <dbReference type="NCBI Taxonomy" id="314275"/>
    <lineage>
        <taxon>Bacteria</taxon>
        <taxon>Pseudomonadati</taxon>
        <taxon>Pseudomonadota</taxon>
        <taxon>Gammaproteobacteria</taxon>
        <taxon>Alteromonadales</taxon>
        <taxon>Alteromonadaceae</taxon>
        <taxon>Alteromonas/Salinimonas group</taxon>
        <taxon>Alteromonas</taxon>
    </lineage>
</organism>
<evidence type="ECO:0000313" key="2">
    <source>
        <dbReference type="Proteomes" id="UP000061468"/>
    </source>
</evidence>
<reference evidence="1 2" key="1">
    <citation type="submission" date="2015-12" db="EMBL/GenBank/DDBJ databases">
        <title>Intraspecies pangenome expansion in the marine bacterium Alteromonas.</title>
        <authorList>
            <person name="Lopez-Perez M."/>
            <person name="Rodriguez-Valera F."/>
        </authorList>
    </citation>
    <scope>NUCLEOTIDE SEQUENCE [LARGE SCALE GENOMIC DNA]</scope>
    <source>
        <strain evidence="1 2">UM8</strain>
    </source>
</reference>
<accession>A0AAC8XKN1</accession>
<name>A0AAC8XKN1_9ALTE</name>
<dbReference type="EMBL" id="CP013928">
    <property type="protein sequence ID" value="AMJ79009.1"/>
    <property type="molecule type" value="Genomic_DNA"/>
</dbReference>
<proteinExistence type="predicted"/>